<sequence>MASASGSHAGSDALRTGIQLPPNLATGTSHLRPSYQTDARQNGFVPAGQQLAQSKSPTETLEAAITEGALVEDASNLLDSTKTDESAPFSIAEAATKIARNQRAARTPIWQSFGSLANHSNKQRDSLRPTPKTASQSKLPPNF</sequence>
<organism evidence="2 3">
    <name type="scientific">Hirsutella minnesotensis 3608</name>
    <dbReference type="NCBI Taxonomy" id="1043627"/>
    <lineage>
        <taxon>Eukaryota</taxon>
        <taxon>Fungi</taxon>
        <taxon>Dikarya</taxon>
        <taxon>Ascomycota</taxon>
        <taxon>Pezizomycotina</taxon>
        <taxon>Sordariomycetes</taxon>
        <taxon>Hypocreomycetidae</taxon>
        <taxon>Hypocreales</taxon>
        <taxon>Ophiocordycipitaceae</taxon>
        <taxon>Hirsutella</taxon>
    </lineage>
</organism>
<evidence type="ECO:0000256" key="1">
    <source>
        <dbReference type="SAM" id="MobiDB-lite"/>
    </source>
</evidence>
<feature type="region of interest" description="Disordered" evidence="1">
    <location>
        <begin position="112"/>
        <end position="143"/>
    </location>
</feature>
<feature type="region of interest" description="Disordered" evidence="1">
    <location>
        <begin position="1"/>
        <end position="59"/>
    </location>
</feature>
<dbReference type="AlphaFoldDB" id="A0A0F7ZS42"/>
<feature type="compositionally biased region" description="Polar residues" evidence="1">
    <location>
        <begin position="132"/>
        <end position="143"/>
    </location>
</feature>
<reference evidence="2 3" key="1">
    <citation type="journal article" date="2014" name="Genome Biol. Evol.">
        <title>Comparative genomics and transcriptomics analyses reveal divergent lifestyle features of nematode endoparasitic fungus Hirsutella minnesotensis.</title>
        <authorList>
            <person name="Lai Y."/>
            <person name="Liu K."/>
            <person name="Zhang X."/>
            <person name="Zhang X."/>
            <person name="Li K."/>
            <person name="Wang N."/>
            <person name="Shu C."/>
            <person name="Wu Y."/>
            <person name="Wang C."/>
            <person name="Bushley K.E."/>
            <person name="Xiang M."/>
            <person name="Liu X."/>
        </authorList>
    </citation>
    <scope>NUCLEOTIDE SEQUENCE [LARGE SCALE GENOMIC DNA]</scope>
    <source>
        <strain evidence="2 3">3608</strain>
    </source>
</reference>
<evidence type="ECO:0000313" key="3">
    <source>
        <dbReference type="Proteomes" id="UP000054481"/>
    </source>
</evidence>
<dbReference type="Proteomes" id="UP000054481">
    <property type="component" value="Unassembled WGS sequence"/>
</dbReference>
<feature type="compositionally biased region" description="Polar residues" evidence="1">
    <location>
        <begin position="25"/>
        <end position="40"/>
    </location>
</feature>
<accession>A0A0F7ZS42</accession>
<proteinExistence type="predicted"/>
<protein>
    <recommendedName>
        <fullName evidence="4">SMP domain-containing protein</fullName>
    </recommendedName>
</protein>
<keyword evidence="3" id="KW-1185">Reference proteome</keyword>
<feature type="compositionally biased region" description="Low complexity" evidence="1">
    <location>
        <begin position="1"/>
        <end position="13"/>
    </location>
</feature>
<evidence type="ECO:0008006" key="4">
    <source>
        <dbReference type="Google" id="ProtNLM"/>
    </source>
</evidence>
<feature type="compositionally biased region" description="Polar residues" evidence="1">
    <location>
        <begin position="50"/>
        <end position="59"/>
    </location>
</feature>
<gene>
    <name evidence="2" type="ORF">HIM_09892</name>
</gene>
<name>A0A0F7ZS42_9HYPO</name>
<evidence type="ECO:0000313" key="2">
    <source>
        <dbReference type="EMBL" id="KJZ70708.1"/>
    </source>
</evidence>
<dbReference type="EMBL" id="KQ030610">
    <property type="protein sequence ID" value="KJZ70708.1"/>
    <property type="molecule type" value="Genomic_DNA"/>
</dbReference>